<gene>
    <name evidence="2" type="ORF">F8154_10995</name>
</gene>
<comment type="caution">
    <text evidence="2">The sequence shown here is derived from an EMBL/GenBank/DDBJ whole genome shotgun (WGS) entry which is preliminary data.</text>
</comment>
<name>A0A6I0EZY1_9FIRM</name>
<accession>A0A6I0EZY1</accession>
<evidence type="ECO:0000313" key="2">
    <source>
        <dbReference type="EMBL" id="KAB3533271.1"/>
    </source>
</evidence>
<dbReference type="InterPro" id="IPR011256">
    <property type="entry name" value="Reg_factor_effector_dom_sf"/>
</dbReference>
<dbReference type="Gene3D" id="3.20.80.10">
    <property type="entry name" value="Regulatory factor, effector binding domain"/>
    <property type="match status" value="1"/>
</dbReference>
<protein>
    <recommendedName>
        <fullName evidence="1">GyrI-like small molecule binding domain-containing protein</fullName>
    </recommendedName>
</protein>
<dbReference type="OrthoDB" id="45544at2"/>
<dbReference type="InterPro" id="IPR029442">
    <property type="entry name" value="GyrI-like"/>
</dbReference>
<evidence type="ECO:0000259" key="1">
    <source>
        <dbReference type="Pfam" id="PF06445"/>
    </source>
</evidence>
<evidence type="ECO:0000313" key="3">
    <source>
        <dbReference type="Proteomes" id="UP000432715"/>
    </source>
</evidence>
<dbReference type="AlphaFoldDB" id="A0A6I0EZY1"/>
<keyword evidence="3" id="KW-1185">Reference proteome</keyword>
<organism evidence="2 3">
    <name type="scientific">Alkaliphilus pronyensis</name>
    <dbReference type="NCBI Taxonomy" id="1482732"/>
    <lineage>
        <taxon>Bacteria</taxon>
        <taxon>Bacillati</taxon>
        <taxon>Bacillota</taxon>
        <taxon>Clostridia</taxon>
        <taxon>Peptostreptococcales</taxon>
        <taxon>Natronincolaceae</taxon>
        <taxon>Alkaliphilus</taxon>
    </lineage>
</organism>
<feature type="domain" description="GyrI-like small molecule binding" evidence="1">
    <location>
        <begin position="5"/>
        <end position="47"/>
    </location>
</feature>
<dbReference type="Proteomes" id="UP000432715">
    <property type="component" value="Unassembled WGS sequence"/>
</dbReference>
<sequence>MLCKVEEMERLTVEKSTYAVFTHKCSVERLGDTFKCIYGTWLPKLDMDQ</sequence>
<reference evidence="2 3" key="1">
    <citation type="submission" date="2019-10" db="EMBL/GenBank/DDBJ databases">
        <title>Alkaliphilus serpentinus sp. nov. and Alkaliphilus pronyensis sp. nov., two novel anaerobic alkaliphilic species isolated from the serpentinized-hosted hydrothermal field of the Prony Bay (New Caledonia).</title>
        <authorList>
            <person name="Postec A."/>
        </authorList>
    </citation>
    <scope>NUCLEOTIDE SEQUENCE [LARGE SCALE GENOMIC DNA]</scope>
    <source>
        <strain evidence="2 3">LacV</strain>
    </source>
</reference>
<dbReference type="Pfam" id="PF06445">
    <property type="entry name" value="GyrI-like"/>
    <property type="match status" value="1"/>
</dbReference>
<proteinExistence type="predicted"/>
<dbReference type="SUPFAM" id="SSF55136">
    <property type="entry name" value="Probable bacterial effector-binding domain"/>
    <property type="match status" value="1"/>
</dbReference>
<dbReference type="EMBL" id="WBZC01000042">
    <property type="protein sequence ID" value="KAB3533271.1"/>
    <property type="molecule type" value="Genomic_DNA"/>
</dbReference>